<evidence type="ECO:0000256" key="4">
    <source>
        <dbReference type="ARBA" id="ARBA00023136"/>
    </source>
</evidence>
<reference evidence="8" key="1">
    <citation type="submission" date="2018-05" db="EMBL/GenBank/DDBJ databases">
        <authorList>
            <person name="Lanie J.A."/>
            <person name="Ng W.-L."/>
            <person name="Kazmierczak K.M."/>
            <person name="Andrzejewski T.M."/>
            <person name="Davidsen T.M."/>
            <person name="Wayne K.J."/>
            <person name="Tettelin H."/>
            <person name="Glass J.I."/>
            <person name="Rusch D."/>
            <person name="Podicherti R."/>
            <person name="Tsui H.-C.T."/>
            <person name="Winkler M.E."/>
        </authorList>
    </citation>
    <scope>NUCLEOTIDE SEQUENCE</scope>
</reference>
<gene>
    <name evidence="8" type="ORF">METZ01_LOCUS255988</name>
</gene>
<dbReference type="PANTHER" id="PTHR32234">
    <property type="entry name" value="THIOL:DISULFIDE INTERCHANGE PROTEIN DSBD"/>
    <property type="match status" value="1"/>
</dbReference>
<organism evidence="8">
    <name type="scientific">marine metagenome</name>
    <dbReference type="NCBI Taxonomy" id="408172"/>
    <lineage>
        <taxon>unclassified sequences</taxon>
        <taxon>metagenomes</taxon>
        <taxon>ecological metagenomes</taxon>
    </lineage>
</organism>
<dbReference type="GO" id="GO:0016020">
    <property type="term" value="C:membrane"/>
    <property type="evidence" value="ECO:0007669"/>
    <property type="project" value="UniProtKB-SubCell"/>
</dbReference>
<evidence type="ECO:0008006" key="9">
    <source>
        <dbReference type="Google" id="ProtNLM"/>
    </source>
</evidence>
<dbReference type="InterPro" id="IPR036929">
    <property type="entry name" value="DsbDN_sf"/>
</dbReference>
<feature type="transmembrane region" description="Helical" evidence="5">
    <location>
        <begin position="272"/>
        <end position="295"/>
    </location>
</feature>
<dbReference type="GO" id="GO:0017004">
    <property type="term" value="P:cytochrome complex assembly"/>
    <property type="evidence" value="ECO:0007669"/>
    <property type="project" value="InterPro"/>
</dbReference>
<sequence>MIKYFISYVFIYSGLIWSQIINPVSISLESDSTARAGEMISISIDAIMDHQWKIYSIYKIVDGPLPTEISVSGDAVGMVGLVKEPSPIEKFDPGFDLTSYYHSGDTRFVMPVRLKRNLDPGNYDISVSVFFQVCNERLCYPPVTISDTVSVTIESGEPRPGKLILSSSEENDASGDKPRSILSLIILAIGGAILSWVMPCVYPMIPIIISFFGKLSEEKHIGKKTVAVLYGSGIAGTFIVIGLVVSFLSWGMNDAAAQTGYANIGNFIATNAWLNLGLGLLFIFFALWMFGVVNVNVTGALLSKTDEAGQSAKNAYIGSIIL</sequence>
<protein>
    <recommendedName>
        <fullName evidence="9">Thiol:disulfide interchange protein DsbD N-terminal domain-containing protein</fullName>
    </recommendedName>
</protein>
<dbReference type="Gene3D" id="2.60.40.1250">
    <property type="entry name" value="Thiol:disulfide interchange protein DsbD, N-terminal domain"/>
    <property type="match status" value="1"/>
</dbReference>
<dbReference type="InterPro" id="IPR028250">
    <property type="entry name" value="DsbDN"/>
</dbReference>
<feature type="non-terminal residue" evidence="8">
    <location>
        <position position="322"/>
    </location>
</feature>
<dbReference type="Pfam" id="PF11412">
    <property type="entry name" value="DsbD_N"/>
    <property type="match status" value="1"/>
</dbReference>
<accession>A0A382ITF9</accession>
<dbReference type="PANTHER" id="PTHR32234:SF0">
    <property type="entry name" value="THIOL:DISULFIDE INTERCHANGE PROTEIN DSBD"/>
    <property type="match status" value="1"/>
</dbReference>
<keyword evidence="2 5" id="KW-0812">Transmembrane</keyword>
<evidence type="ECO:0000259" key="6">
    <source>
        <dbReference type="Pfam" id="PF02683"/>
    </source>
</evidence>
<feature type="transmembrane region" description="Helical" evidence="5">
    <location>
        <begin position="226"/>
        <end position="252"/>
    </location>
</feature>
<evidence type="ECO:0000256" key="5">
    <source>
        <dbReference type="SAM" id="Phobius"/>
    </source>
</evidence>
<dbReference type="AlphaFoldDB" id="A0A382ITF9"/>
<dbReference type="InterPro" id="IPR003834">
    <property type="entry name" value="Cyt_c_assmbl_TM_dom"/>
</dbReference>
<evidence type="ECO:0000256" key="2">
    <source>
        <dbReference type="ARBA" id="ARBA00022692"/>
    </source>
</evidence>
<evidence type="ECO:0000256" key="1">
    <source>
        <dbReference type="ARBA" id="ARBA00004141"/>
    </source>
</evidence>
<name>A0A382ITF9_9ZZZZ</name>
<comment type="subcellular location">
    <subcellularLocation>
        <location evidence="1">Membrane</location>
        <topology evidence="1">Multi-pass membrane protein</topology>
    </subcellularLocation>
</comment>
<dbReference type="GO" id="GO:0015035">
    <property type="term" value="F:protein-disulfide reductase activity"/>
    <property type="evidence" value="ECO:0007669"/>
    <property type="project" value="TreeGrafter"/>
</dbReference>
<evidence type="ECO:0000256" key="3">
    <source>
        <dbReference type="ARBA" id="ARBA00022989"/>
    </source>
</evidence>
<feature type="domain" description="Cytochrome C biogenesis protein transmembrane" evidence="6">
    <location>
        <begin position="186"/>
        <end position="317"/>
    </location>
</feature>
<dbReference type="EMBL" id="UINC01069620">
    <property type="protein sequence ID" value="SVC03134.1"/>
    <property type="molecule type" value="Genomic_DNA"/>
</dbReference>
<evidence type="ECO:0000259" key="7">
    <source>
        <dbReference type="Pfam" id="PF11412"/>
    </source>
</evidence>
<dbReference type="Pfam" id="PF02683">
    <property type="entry name" value="DsbD_TM"/>
    <property type="match status" value="1"/>
</dbReference>
<keyword evidence="3 5" id="KW-1133">Transmembrane helix</keyword>
<feature type="domain" description="Thiol:disulfide interchange protein DsbD N-terminal" evidence="7">
    <location>
        <begin position="36"/>
        <end position="146"/>
    </location>
</feature>
<keyword evidence="4 5" id="KW-0472">Membrane</keyword>
<feature type="transmembrane region" description="Helical" evidence="5">
    <location>
        <begin position="181"/>
        <end position="205"/>
    </location>
</feature>
<dbReference type="GO" id="GO:0045454">
    <property type="term" value="P:cell redox homeostasis"/>
    <property type="evidence" value="ECO:0007669"/>
    <property type="project" value="TreeGrafter"/>
</dbReference>
<evidence type="ECO:0000313" key="8">
    <source>
        <dbReference type="EMBL" id="SVC03134.1"/>
    </source>
</evidence>
<proteinExistence type="predicted"/>